<keyword evidence="3" id="KW-1185">Reference proteome</keyword>
<name>A0AAD6XNP1_9AGAR</name>
<feature type="domain" description="Cupin type-2" evidence="1">
    <location>
        <begin position="82"/>
        <end position="148"/>
    </location>
</feature>
<comment type="caution">
    <text evidence="2">The sequence shown here is derived from an EMBL/GenBank/DDBJ whole genome shotgun (WGS) entry which is preliminary data.</text>
</comment>
<dbReference type="EMBL" id="JARJCN010000028">
    <property type="protein sequence ID" value="KAJ7087550.1"/>
    <property type="molecule type" value="Genomic_DNA"/>
</dbReference>
<dbReference type="CDD" id="cd02231">
    <property type="entry name" value="cupin_BLL6423-like"/>
    <property type="match status" value="1"/>
</dbReference>
<proteinExistence type="predicted"/>
<dbReference type="InterPro" id="IPR011051">
    <property type="entry name" value="RmlC_Cupin_sf"/>
</dbReference>
<dbReference type="InterPro" id="IPR013096">
    <property type="entry name" value="Cupin_2"/>
</dbReference>
<dbReference type="Proteomes" id="UP001222325">
    <property type="component" value="Unassembled WGS sequence"/>
</dbReference>
<organism evidence="2 3">
    <name type="scientific">Mycena belliarum</name>
    <dbReference type="NCBI Taxonomy" id="1033014"/>
    <lineage>
        <taxon>Eukaryota</taxon>
        <taxon>Fungi</taxon>
        <taxon>Dikarya</taxon>
        <taxon>Basidiomycota</taxon>
        <taxon>Agaricomycotina</taxon>
        <taxon>Agaricomycetes</taxon>
        <taxon>Agaricomycetidae</taxon>
        <taxon>Agaricales</taxon>
        <taxon>Marasmiineae</taxon>
        <taxon>Mycenaceae</taxon>
        <taxon>Mycena</taxon>
    </lineage>
</organism>
<evidence type="ECO:0000313" key="3">
    <source>
        <dbReference type="Proteomes" id="UP001222325"/>
    </source>
</evidence>
<dbReference type="InterPro" id="IPR014710">
    <property type="entry name" value="RmlC-like_jellyroll"/>
</dbReference>
<protein>
    <recommendedName>
        <fullName evidence="1">Cupin type-2 domain-containing protein</fullName>
    </recommendedName>
</protein>
<reference evidence="2" key="1">
    <citation type="submission" date="2023-03" db="EMBL/GenBank/DDBJ databases">
        <title>Massive genome expansion in bonnet fungi (Mycena s.s.) driven by repeated elements and novel gene families across ecological guilds.</title>
        <authorList>
            <consortium name="Lawrence Berkeley National Laboratory"/>
            <person name="Harder C.B."/>
            <person name="Miyauchi S."/>
            <person name="Viragh M."/>
            <person name="Kuo A."/>
            <person name="Thoen E."/>
            <person name="Andreopoulos B."/>
            <person name="Lu D."/>
            <person name="Skrede I."/>
            <person name="Drula E."/>
            <person name="Henrissat B."/>
            <person name="Morin E."/>
            <person name="Kohler A."/>
            <person name="Barry K."/>
            <person name="LaButti K."/>
            <person name="Morin E."/>
            <person name="Salamov A."/>
            <person name="Lipzen A."/>
            <person name="Mereny Z."/>
            <person name="Hegedus B."/>
            <person name="Baldrian P."/>
            <person name="Stursova M."/>
            <person name="Weitz H."/>
            <person name="Taylor A."/>
            <person name="Grigoriev I.V."/>
            <person name="Nagy L.G."/>
            <person name="Martin F."/>
            <person name="Kauserud H."/>
        </authorList>
    </citation>
    <scope>NUCLEOTIDE SEQUENCE</scope>
    <source>
        <strain evidence="2">CBHHK173m</strain>
    </source>
</reference>
<accession>A0AAD6XNP1</accession>
<dbReference type="InterPro" id="IPR047142">
    <property type="entry name" value="OryJ/VirC-like"/>
</dbReference>
<evidence type="ECO:0000259" key="1">
    <source>
        <dbReference type="Pfam" id="PF07883"/>
    </source>
</evidence>
<dbReference type="SUPFAM" id="SSF51182">
    <property type="entry name" value="RmlC-like cupins"/>
    <property type="match status" value="1"/>
</dbReference>
<evidence type="ECO:0000313" key="2">
    <source>
        <dbReference type="EMBL" id="KAJ7087550.1"/>
    </source>
</evidence>
<sequence>MASPSTILPDARLVVTGTAPDGTSIFTFDDTCTQFAPFGPAGSRFTTLHTSPAVPASNTAPLPAPASVLPRCPPTGVVFCVTDMPPGARAPMHRTQSMDYAVVLSGEIVLSLESGEEKTVKAGEFMVQRGANHTWHNRTQETCRVMLVLVGAEQIVLADGTVLEETMFGKKPE</sequence>
<gene>
    <name evidence="2" type="ORF">B0H15DRAFT_922938</name>
</gene>
<dbReference type="AlphaFoldDB" id="A0AAD6XNP1"/>
<dbReference type="PANTHER" id="PTHR36156">
    <property type="entry name" value="SLR2101 PROTEIN"/>
    <property type="match status" value="1"/>
</dbReference>
<dbReference type="Pfam" id="PF07883">
    <property type="entry name" value="Cupin_2"/>
    <property type="match status" value="1"/>
</dbReference>
<dbReference type="Gene3D" id="2.60.120.10">
    <property type="entry name" value="Jelly Rolls"/>
    <property type="match status" value="1"/>
</dbReference>
<dbReference type="PANTHER" id="PTHR36156:SF2">
    <property type="entry name" value="CUPIN TYPE-2 DOMAIN-CONTAINING PROTEIN"/>
    <property type="match status" value="1"/>
</dbReference>